<dbReference type="PANTHER" id="PTHR10605:SF56">
    <property type="entry name" value="BIFUNCTIONAL HEPARAN SULFATE N-DEACETYLASE_N-SULFOTRANSFERASE"/>
    <property type="match status" value="1"/>
</dbReference>
<organism evidence="2 3">
    <name type="scientific">Marinobacter albus</name>
    <dbReference type="NCBI Taxonomy" id="3030833"/>
    <lineage>
        <taxon>Bacteria</taxon>
        <taxon>Pseudomonadati</taxon>
        <taxon>Pseudomonadota</taxon>
        <taxon>Gammaproteobacteria</taxon>
        <taxon>Pseudomonadales</taxon>
        <taxon>Marinobacteraceae</taxon>
        <taxon>Marinobacter</taxon>
    </lineage>
</organism>
<protein>
    <submittedName>
        <fullName evidence="2">Sulfotransferase</fullName>
    </submittedName>
</protein>
<sequence>MSVRDEKSVPDFLGIGAPRSGSTWLNNMLSRHPEIYVPPIKEVHYFDSVDTEITENFRIHTLLGRIKRVFISRVKHYAGFILSPFFNKFLEKAKPDINWDLHFFSPGGDINWYRNLFRHAASRKRLVGEITPAYIMLSENVIETVYDQTGVKKIIVFLRNPISATWSCIEKQVRDNGGSSRKNALFDDESVMRKIRSPRLFARYSYARNLSNWMKYYDRSQIFIGFYEELANDPTELLSRVFQFLDVDDISSQLIGRTDVPKVNAARGMLGEIPRNARVVLAEMHADQVEKLAGMIQGHAVLWHEEIEEILNDPSVAP</sequence>
<proteinExistence type="predicted"/>
<dbReference type="PANTHER" id="PTHR10605">
    <property type="entry name" value="HEPARAN SULFATE SULFOTRANSFERASE"/>
    <property type="match status" value="1"/>
</dbReference>
<accession>A0ABT7HCS7</accession>
<evidence type="ECO:0000313" key="2">
    <source>
        <dbReference type="EMBL" id="MDK9557290.1"/>
    </source>
</evidence>
<dbReference type="EMBL" id="JASSQD010000001">
    <property type="protein sequence ID" value="MDK9557290.1"/>
    <property type="molecule type" value="Genomic_DNA"/>
</dbReference>
<reference evidence="2 3" key="1">
    <citation type="submission" date="2023-05" db="EMBL/GenBank/DDBJ databases">
        <title>Marinobacter albus sp. nov., a marine bacterium isolated from sand in a coastal intertidal zone of huludao.</title>
        <authorList>
            <person name="Deng T."/>
        </authorList>
    </citation>
    <scope>NUCLEOTIDE SEQUENCE [LARGE SCALE GENOMIC DNA]</scope>
    <source>
        <strain evidence="2 3">M216</strain>
    </source>
</reference>
<dbReference type="InterPro" id="IPR037359">
    <property type="entry name" value="NST/OST"/>
</dbReference>
<keyword evidence="1" id="KW-0808">Transferase</keyword>
<dbReference type="RefSeq" id="WP_285367681.1">
    <property type="nucleotide sequence ID" value="NZ_JASSQD010000001.1"/>
</dbReference>
<dbReference type="InterPro" id="IPR027417">
    <property type="entry name" value="P-loop_NTPase"/>
</dbReference>
<dbReference type="Gene3D" id="3.40.50.300">
    <property type="entry name" value="P-loop containing nucleotide triphosphate hydrolases"/>
    <property type="match status" value="1"/>
</dbReference>
<comment type="caution">
    <text evidence="2">The sequence shown here is derived from an EMBL/GenBank/DDBJ whole genome shotgun (WGS) entry which is preliminary data.</text>
</comment>
<evidence type="ECO:0000313" key="3">
    <source>
        <dbReference type="Proteomes" id="UP001223547"/>
    </source>
</evidence>
<dbReference type="Pfam" id="PF13469">
    <property type="entry name" value="Sulfotransfer_3"/>
    <property type="match status" value="1"/>
</dbReference>
<gene>
    <name evidence="2" type="ORF">QQF73_06585</name>
</gene>
<dbReference type="SUPFAM" id="SSF52540">
    <property type="entry name" value="P-loop containing nucleoside triphosphate hydrolases"/>
    <property type="match status" value="1"/>
</dbReference>
<name>A0ABT7HCS7_9GAMM</name>
<dbReference type="Proteomes" id="UP001223547">
    <property type="component" value="Unassembled WGS sequence"/>
</dbReference>
<evidence type="ECO:0000256" key="1">
    <source>
        <dbReference type="ARBA" id="ARBA00022679"/>
    </source>
</evidence>
<keyword evidence="3" id="KW-1185">Reference proteome</keyword>